<dbReference type="AlphaFoldDB" id="A0A484IB56"/>
<dbReference type="PROSITE" id="PS51343">
    <property type="entry name" value="PII_GLNB_DOM"/>
    <property type="match status" value="1"/>
</dbReference>
<dbReference type="InterPro" id="IPR015867">
    <property type="entry name" value="N-reg_PII/ATP_PRibTrfase_C"/>
</dbReference>
<feature type="modified residue" description="O-UMP-tyrosine" evidence="1">
    <location>
        <position position="53"/>
    </location>
</feature>
<dbReference type="GO" id="GO:0030234">
    <property type="term" value="F:enzyme regulator activity"/>
    <property type="evidence" value="ECO:0007669"/>
    <property type="project" value="InterPro"/>
</dbReference>
<dbReference type="RefSeq" id="WP_134484139.1">
    <property type="nucleotide sequence ID" value="NZ_LR216287.1"/>
</dbReference>
<dbReference type="Proteomes" id="UP000294299">
    <property type="component" value="Chromosome NFRAN"/>
</dbReference>
<dbReference type="GO" id="GO:0005829">
    <property type="term" value="C:cytosol"/>
    <property type="evidence" value="ECO:0007669"/>
    <property type="project" value="TreeGrafter"/>
</dbReference>
<keyword evidence="3" id="KW-1185">Reference proteome</keyword>
<organism evidence="2 3">
    <name type="scientific">Candidatus Nitrosocosmicus franklandianus</name>
    <dbReference type="NCBI Taxonomy" id="1798806"/>
    <lineage>
        <taxon>Archaea</taxon>
        <taxon>Nitrososphaerota</taxon>
        <taxon>Nitrososphaeria</taxon>
        <taxon>Nitrososphaerales</taxon>
        <taxon>Nitrososphaeraceae</taxon>
        <taxon>Candidatus Nitrosocosmicus</taxon>
    </lineage>
</organism>
<dbReference type="InterPro" id="IPR011322">
    <property type="entry name" value="N-reg_PII-like_a/b"/>
</dbReference>
<dbReference type="GeneID" id="39421007"/>
<gene>
    <name evidence="2" type="primary">glnB</name>
    <name evidence="2" type="ORF">NFRAN_1682</name>
</gene>
<keyword evidence="1" id="KW-0597">Phosphoprotein</keyword>
<proteinExistence type="predicted"/>
<dbReference type="Gene3D" id="3.30.70.120">
    <property type="match status" value="1"/>
</dbReference>
<reference evidence="2 3" key="1">
    <citation type="submission" date="2019-02" db="EMBL/GenBank/DDBJ databases">
        <authorList>
            <person name="Lehtovirta-Morley E L."/>
        </authorList>
    </citation>
    <scope>NUCLEOTIDE SEQUENCE [LARGE SCALE GENOMIC DNA]</scope>
    <source>
        <strain evidence="2">NFRAN1</strain>
    </source>
</reference>
<evidence type="ECO:0000313" key="2">
    <source>
        <dbReference type="EMBL" id="VFJ14004.1"/>
    </source>
</evidence>
<dbReference type="Pfam" id="PF00543">
    <property type="entry name" value="P-II"/>
    <property type="match status" value="1"/>
</dbReference>
<dbReference type="InterPro" id="IPR002187">
    <property type="entry name" value="N-reg_PII"/>
</dbReference>
<sequence length="112" mass="12318">MKKIEIIIPDRELQTVGGVLKDNNIGGMSYYRVEGKGKAKPEPVSIGRGTMQYTPEFIPRTKVEIVVKDDVVDKIVNTLLDTLSDKIGGKIFISDIQDAISIRTKARGDSAI</sequence>
<dbReference type="PRINTS" id="PR00340">
    <property type="entry name" value="PIIGLNB"/>
</dbReference>
<evidence type="ECO:0000256" key="1">
    <source>
        <dbReference type="PIRSR" id="PIRSR602187-50"/>
    </source>
</evidence>
<dbReference type="GO" id="GO:0005524">
    <property type="term" value="F:ATP binding"/>
    <property type="evidence" value="ECO:0007669"/>
    <property type="project" value="TreeGrafter"/>
</dbReference>
<dbReference type="GO" id="GO:0006808">
    <property type="term" value="P:regulation of nitrogen utilization"/>
    <property type="evidence" value="ECO:0007669"/>
    <property type="project" value="InterPro"/>
</dbReference>
<accession>A0A484IB56</accession>
<protein>
    <submittedName>
        <fullName evidence="2">Nitrogen regulatory protein P-II</fullName>
    </submittedName>
</protein>
<dbReference type="KEGG" id="nfn:NFRAN_1682"/>
<dbReference type="PANTHER" id="PTHR30115">
    <property type="entry name" value="NITROGEN REGULATORY PROTEIN P-II"/>
    <property type="match status" value="1"/>
</dbReference>
<name>A0A484IB56_9ARCH</name>
<dbReference type="SUPFAM" id="SSF54913">
    <property type="entry name" value="GlnB-like"/>
    <property type="match status" value="1"/>
</dbReference>
<dbReference type="EMBL" id="LR216287">
    <property type="protein sequence ID" value="VFJ14004.1"/>
    <property type="molecule type" value="Genomic_DNA"/>
</dbReference>
<dbReference type="SMART" id="SM00938">
    <property type="entry name" value="P-II"/>
    <property type="match status" value="1"/>
</dbReference>
<dbReference type="PANTHER" id="PTHR30115:SF11">
    <property type="entry name" value="NITROGEN REGULATORY PROTEIN P-II HOMOLOG"/>
    <property type="match status" value="1"/>
</dbReference>
<dbReference type="OrthoDB" id="10960at2157"/>
<evidence type="ECO:0000313" key="3">
    <source>
        <dbReference type="Proteomes" id="UP000294299"/>
    </source>
</evidence>